<sequence>MISGHGDLVAVRITRAVNIGVAGVVSIWHFGYHGSKLITHWSDYQSQATTLASWTALAVIDVIGSVALLRRQSHAALARTLAVAILVVGSIGTAAGPPGGAIADSSWAWSSVGWLGVLVLLRRPIVELGVLLTANLGVTAAFLALDNAFDEPMIMRFVTVTCIAVGANVIVALAGRLMQEAAQQTTEIAEAEVESYAHKQAADEVHARRQERYEYLRGQVESVLRGLADGTLDPADPAVQRRCAIEAARLRRLFAENDDVPNPLLHELLTCVDIAERRQVEVDLSTLGDLPSIPIAIRRGLTETPLAVLATAVSSARVTVVSNRDEVIVSIVADAPPDAQITWTTCPALSTVRYREGANLWVETRWKRPSPLASLTTIP</sequence>
<gene>
    <name evidence="2" type="ORF">GCM10022224_040130</name>
</gene>
<feature type="transmembrane region" description="Helical" evidence="1">
    <location>
        <begin position="157"/>
        <end position="175"/>
    </location>
</feature>
<evidence type="ECO:0000313" key="3">
    <source>
        <dbReference type="Proteomes" id="UP001500902"/>
    </source>
</evidence>
<comment type="caution">
    <text evidence="2">The sequence shown here is derived from an EMBL/GenBank/DDBJ whole genome shotgun (WGS) entry which is preliminary data.</text>
</comment>
<feature type="transmembrane region" description="Helical" evidence="1">
    <location>
        <begin position="51"/>
        <end position="69"/>
    </location>
</feature>
<keyword evidence="3" id="KW-1185">Reference proteome</keyword>
<keyword evidence="1" id="KW-0472">Membrane</keyword>
<dbReference type="Proteomes" id="UP001500902">
    <property type="component" value="Unassembled WGS sequence"/>
</dbReference>
<evidence type="ECO:0000256" key="1">
    <source>
        <dbReference type="SAM" id="Phobius"/>
    </source>
</evidence>
<feature type="transmembrane region" description="Helical" evidence="1">
    <location>
        <begin position="76"/>
        <end position="95"/>
    </location>
</feature>
<feature type="transmembrane region" description="Helical" evidence="1">
    <location>
        <begin position="12"/>
        <end position="31"/>
    </location>
</feature>
<evidence type="ECO:0008006" key="4">
    <source>
        <dbReference type="Google" id="ProtNLM"/>
    </source>
</evidence>
<evidence type="ECO:0000313" key="2">
    <source>
        <dbReference type="EMBL" id="GAA3671942.1"/>
    </source>
</evidence>
<dbReference type="RefSeq" id="WP_344879775.1">
    <property type="nucleotide sequence ID" value="NZ_BAAAZP010000077.1"/>
</dbReference>
<name>A0ABP7C031_9ACTN</name>
<reference evidence="3" key="1">
    <citation type="journal article" date="2019" name="Int. J. Syst. Evol. Microbiol.">
        <title>The Global Catalogue of Microorganisms (GCM) 10K type strain sequencing project: providing services to taxonomists for standard genome sequencing and annotation.</title>
        <authorList>
            <consortium name="The Broad Institute Genomics Platform"/>
            <consortium name="The Broad Institute Genome Sequencing Center for Infectious Disease"/>
            <person name="Wu L."/>
            <person name="Ma J."/>
        </authorList>
    </citation>
    <scope>NUCLEOTIDE SEQUENCE [LARGE SCALE GENOMIC DNA]</scope>
    <source>
        <strain evidence="3">JCM 16904</strain>
    </source>
</reference>
<proteinExistence type="predicted"/>
<keyword evidence="1" id="KW-0812">Transmembrane</keyword>
<keyword evidence="1" id="KW-1133">Transmembrane helix</keyword>
<protein>
    <recommendedName>
        <fullName evidence="4">Histidine kinase</fullName>
    </recommendedName>
</protein>
<organism evidence="2 3">
    <name type="scientific">Nonomuraea antimicrobica</name>
    <dbReference type="NCBI Taxonomy" id="561173"/>
    <lineage>
        <taxon>Bacteria</taxon>
        <taxon>Bacillati</taxon>
        <taxon>Actinomycetota</taxon>
        <taxon>Actinomycetes</taxon>
        <taxon>Streptosporangiales</taxon>
        <taxon>Streptosporangiaceae</taxon>
        <taxon>Nonomuraea</taxon>
    </lineage>
</organism>
<accession>A0ABP7C031</accession>
<feature type="transmembrane region" description="Helical" evidence="1">
    <location>
        <begin position="128"/>
        <end position="145"/>
    </location>
</feature>
<dbReference type="EMBL" id="BAAAZP010000077">
    <property type="protein sequence ID" value="GAA3671942.1"/>
    <property type="molecule type" value="Genomic_DNA"/>
</dbReference>